<dbReference type="GO" id="GO:0016020">
    <property type="term" value="C:membrane"/>
    <property type="evidence" value="ECO:0007669"/>
    <property type="project" value="InterPro"/>
</dbReference>
<dbReference type="PANTHER" id="PTHR31561">
    <property type="entry name" value="3-KETOACYL-COA SYNTHASE"/>
    <property type="match status" value="1"/>
</dbReference>
<feature type="domain" description="Beta-ketoacyl-[acyl-carrier-protein] synthase III C-terminal" evidence="10">
    <location>
        <begin position="370"/>
        <end position="451"/>
    </location>
</feature>
<dbReference type="SUPFAM" id="SSF53901">
    <property type="entry name" value="Thiolase-like"/>
    <property type="match status" value="1"/>
</dbReference>
<dbReference type="Pfam" id="PF08541">
    <property type="entry name" value="ACP_syn_III_C"/>
    <property type="match status" value="1"/>
</dbReference>
<comment type="pathway">
    <text evidence="1 6">Lipid metabolism; fatty acid biosynthesis.</text>
</comment>
<evidence type="ECO:0000256" key="5">
    <source>
        <dbReference type="ARBA" id="ARBA00047375"/>
    </source>
</evidence>
<evidence type="ECO:0000256" key="2">
    <source>
        <dbReference type="ARBA" id="ARBA00005531"/>
    </source>
</evidence>
<evidence type="ECO:0000256" key="8">
    <source>
        <dbReference type="SAM" id="Phobius"/>
    </source>
</evidence>
<dbReference type="GO" id="GO:0006633">
    <property type="term" value="P:fatty acid biosynthetic process"/>
    <property type="evidence" value="ECO:0007669"/>
    <property type="project" value="UniProtKB-UniPathway"/>
</dbReference>
<reference evidence="11" key="1">
    <citation type="submission" date="2020-03" db="EMBL/GenBank/DDBJ databases">
        <title>A high-quality chromosome-level genome assembly of a woody plant with both climbing and erect habits, Rhamnella rubrinervis.</title>
        <authorList>
            <person name="Lu Z."/>
            <person name="Yang Y."/>
            <person name="Zhu X."/>
            <person name="Sun Y."/>
        </authorList>
    </citation>
    <scope>NUCLEOTIDE SEQUENCE</scope>
    <source>
        <strain evidence="11">BYM</strain>
        <tissue evidence="11">Leaf</tissue>
    </source>
</reference>
<feature type="active site" evidence="7">
    <location>
        <position position="376"/>
    </location>
</feature>
<feature type="active site" evidence="7">
    <location>
        <position position="372"/>
    </location>
</feature>
<accession>A0A8K0MIX8</accession>
<gene>
    <name evidence="11" type="ORF">FNV43_RR12569</name>
</gene>
<comment type="catalytic activity">
    <reaction evidence="5">
        <text>a very-long-chain acyl-CoA + malonyl-CoA + H(+) = a very-long-chain 3-oxoacyl-CoA + CO2 + CoA</text>
        <dbReference type="Rhea" id="RHEA:32727"/>
        <dbReference type="ChEBI" id="CHEBI:15378"/>
        <dbReference type="ChEBI" id="CHEBI:16526"/>
        <dbReference type="ChEBI" id="CHEBI:57287"/>
        <dbReference type="ChEBI" id="CHEBI:57384"/>
        <dbReference type="ChEBI" id="CHEBI:90725"/>
        <dbReference type="ChEBI" id="CHEBI:90736"/>
        <dbReference type="EC" id="2.3.1.199"/>
    </reaction>
</comment>
<feature type="domain" description="FAE" evidence="9">
    <location>
        <begin position="64"/>
        <end position="342"/>
    </location>
</feature>
<dbReference type="Gene3D" id="3.40.47.10">
    <property type="match status" value="1"/>
</dbReference>
<evidence type="ECO:0000259" key="10">
    <source>
        <dbReference type="Pfam" id="PF08541"/>
    </source>
</evidence>
<dbReference type="InterPro" id="IPR012392">
    <property type="entry name" value="3-ktacl-CoA_syn"/>
</dbReference>
<evidence type="ECO:0000256" key="1">
    <source>
        <dbReference type="ARBA" id="ARBA00005194"/>
    </source>
</evidence>
<dbReference type="InterPro" id="IPR013601">
    <property type="entry name" value="FAE1_typ3_polyketide_synth"/>
</dbReference>
<dbReference type="EC" id="2.3.1.-" evidence="6"/>
<proteinExistence type="inferred from homology"/>
<comment type="caution">
    <text evidence="11">The sequence shown here is derived from an EMBL/GenBank/DDBJ whole genome shotgun (WGS) entry which is preliminary data.</text>
</comment>
<keyword evidence="12" id="KW-1185">Reference proteome</keyword>
<evidence type="ECO:0000256" key="4">
    <source>
        <dbReference type="ARBA" id="ARBA00023315"/>
    </source>
</evidence>
<keyword evidence="8" id="KW-1133">Transmembrane helix</keyword>
<dbReference type="EMBL" id="VOIH02000005">
    <property type="protein sequence ID" value="KAF3447383.1"/>
    <property type="molecule type" value="Genomic_DNA"/>
</dbReference>
<evidence type="ECO:0000313" key="12">
    <source>
        <dbReference type="Proteomes" id="UP000796880"/>
    </source>
</evidence>
<feature type="active site" evidence="7">
    <location>
        <position position="287"/>
    </location>
</feature>
<dbReference type="InterPro" id="IPR016039">
    <property type="entry name" value="Thiolase-like"/>
</dbReference>
<evidence type="ECO:0000256" key="7">
    <source>
        <dbReference type="PIRSR" id="PIRSR036417-1"/>
    </source>
</evidence>
<evidence type="ECO:0000313" key="11">
    <source>
        <dbReference type="EMBL" id="KAF3447383.1"/>
    </source>
</evidence>
<sequence length="476" mass="52939">METPKCSNIRLKDLIAIVLTIFLLLHTLLSSTHFTTHILHLLTINPLITLSCAWCVLLSIFYYYYSRPHPVLLLNYTCYKPPSSQKGTYEASADFVRRTKGFTPESQDFMRRIYLNSGIGDETYVPKFVFETKYESKLEASADEARQGVISAVDSLLSKTNIHTSLIDSLIINCGSFSPVPSISSIVVNHFKLKPTVKTYNLSGMGCGSGVIAIHTAAKLLQSSRKLSLALVVITENISSNWYFGNNRSMLVSNCIFRVGAAAALMTNDPSCRRVAKMEIVNSLRTHHGADDPSYLAAFQEEDENGAIGVSLTKDLTRVAGTNLQDHIRILAPRVLPVSQLALHGYHAIVSVLSLGESKPQRVPDFKTAFDHFCIHTGGKAVIQQVERVMGLGDEVTEPARMTLHRFGNTSSSSVLYELAYFEAKGRVRKGDRMWMVGFGTGFKICSLVWKSLSDLNLESDNPWSDCIHRYPLKSW</sequence>
<dbReference type="UniPathway" id="UPA00094"/>
<keyword evidence="4 6" id="KW-0012">Acyltransferase</keyword>
<dbReference type="GO" id="GO:0009922">
    <property type="term" value="F:fatty acid elongase activity"/>
    <property type="evidence" value="ECO:0007669"/>
    <property type="project" value="UniProtKB-EC"/>
</dbReference>
<dbReference type="AlphaFoldDB" id="A0A8K0MIX8"/>
<feature type="active site" evidence="7">
    <location>
        <position position="405"/>
    </location>
</feature>
<evidence type="ECO:0000256" key="6">
    <source>
        <dbReference type="PIRNR" id="PIRNR036417"/>
    </source>
</evidence>
<name>A0A8K0MIX8_9ROSA</name>
<keyword evidence="8" id="KW-0472">Membrane</keyword>
<keyword evidence="8" id="KW-0812">Transmembrane</keyword>
<dbReference type="OrthoDB" id="329835at2759"/>
<protein>
    <recommendedName>
        <fullName evidence="6">3-ketoacyl-CoA synthase</fullName>
        <ecNumber evidence="6">2.3.1.-</ecNumber>
    </recommendedName>
</protein>
<feature type="transmembrane region" description="Helical" evidence="8">
    <location>
        <begin position="46"/>
        <end position="65"/>
    </location>
</feature>
<dbReference type="CDD" id="cd00831">
    <property type="entry name" value="CHS_like"/>
    <property type="match status" value="1"/>
</dbReference>
<comment type="similarity">
    <text evidence="2 6">Belongs to the thiolase-like superfamily. Chalcone/stilbene synthases family.</text>
</comment>
<evidence type="ECO:0000259" key="9">
    <source>
        <dbReference type="Pfam" id="PF08392"/>
    </source>
</evidence>
<feature type="active site" evidence="7">
    <location>
        <position position="207"/>
    </location>
</feature>
<dbReference type="Proteomes" id="UP000796880">
    <property type="component" value="Unassembled WGS sequence"/>
</dbReference>
<feature type="active site" evidence="7">
    <location>
        <position position="409"/>
    </location>
</feature>
<evidence type="ECO:0000256" key="3">
    <source>
        <dbReference type="ARBA" id="ARBA00022679"/>
    </source>
</evidence>
<dbReference type="Pfam" id="PF08392">
    <property type="entry name" value="FAE1_CUT1_RppA"/>
    <property type="match status" value="1"/>
</dbReference>
<organism evidence="11 12">
    <name type="scientific">Rhamnella rubrinervis</name>
    <dbReference type="NCBI Taxonomy" id="2594499"/>
    <lineage>
        <taxon>Eukaryota</taxon>
        <taxon>Viridiplantae</taxon>
        <taxon>Streptophyta</taxon>
        <taxon>Embryophyta</taxon>
        <taxon>Tracheophyta</taxon>
        <taxon>Spermatophyta</taxon>
        <taxon>Magnoliopsida</taxon>
        <taxon>eudicotyledons</taxon>
        <taxon>Gunneridae</taxon>
        <taxon>Pentapetalae</taxon>
        <taxon>rosids</taxon>
        <taxon>fabids</taxon>
        <taxon>Rosales</taxon>
        <taxon>Rhamnaceae</taxon>
        <taxon>rhamnoid group</taxon>
        <taxon>Rhamneae</taxon>
        <taxon>Rhamnella</taxon>
    </lineage>
</organism>
<keyword evidence="3 6" id="KW-0808">Transferase</keyword>
<dbReference type="InterPro" id="IPR013747">
    <property type="entry name" value="ACP_syn_III_C"/>
</dbReference>
<dbReference type="PIRSF" id="PIRSF036417">
    <property type="entry name" value="3-ktacl-CoA_syn"/>
    <property type="match status" value="1"/>
</dbReference>